<evidence type="ECO:0000313" key="1">
    <source>
        <dbReference type="EMBL" id="QCE10906.1"/>
    </source>
</evidence>
<name>A0A4D6NAZ9_VIGUN</name>
<reference evidence="1 2" key="1">
    <citation type="submission" date="2019-04" db="EMBL/GenBank/DDBJ databases">
        <title>An improved genome assembly and genetic linkage map for asparagus bean, Vigna unguiculata ssp. sesquipedialis.</title>
        <authorList>
            <person name="Xia Q."/>
            <person name="Zhang R."/>
            <person name="Dong Y."/>
        </authorList>
    </citation>
    <scope>NUCLEOTIDE SEQUENCE [LARGE SCALE GENOMIC DNA]</scope>
    <source>
        <tissue evidence="1">Leaf</tissue>
    </source>
</reference>
<proteinExistence type="predicted"/>
<evidence type="ECO:0000313" key="2">
    <source>
        <dbReference type="Proteomes" id="UP000501690"/>
    </source>
</evidence>
<dbReference type="EMBL" id="CP039354">
    <property type="protein sequence ID" value="QCE10906.1"/>
    <property type="molecule type" value="Genomic_DNA"/>
</dbReference>
<keyword evidence="2" id="KW-1185">Reference proteome</keyword>
<sequence length="99" mass="11494">MREGEENQPGEVQTVLRVRVERFWFVKEAKERRVEVFLFSKGKKKPSGGSSPTAKRHIRYWYCRTTWRHLTGRQATPGIGPVVWFDWMAVRDVGMGGLG</sequence>
<accession>A0A4D6NAZ9</accession>
<organism evidence="1 2">
    <name type="scientific">Vigna unguiculata</name>
    <name type="common">Cowpea</name>
    <dbReference type="NCBI Taxonomy" id="3917"/>
    <lineage>
        <taxon>Eukaryota</taxon>
        <taxon>Viridiplantae</taxon>
        <taxon>Streptophyta</taxon>
        <taxon>Embryophyta</taxon>
        <taxon>Tracheophyta</taxon>
        <taxon>Spermatophyta</taxon>
        <taxon>Magnoliopsida</taxon>
        <taxon>eudicotyledons</taxon>
        <taxon>Gunneridae</taxon>
        <taxon>Pentapetalae</taxon>
        <taxon>rosids</taxon>
        <taxon>fabids</taxon>
        <taxon>Fabales</taxon>
        <taxon>Fabaceae</taxon>
        <taxon>Papilionoideae</taxon>
        <taxon>50 kb inversion clade</taxon>
        <taxon>NPAAA clade</taxon>
        <taxon>indigoferoid/millettioid clade</taxon>
        <taxon>Phaseoleae</taxon>
        <taxon>Vigna</taxon>
    </lineage>
</organism>
<dbReference type="Proteomes" id="UP000501690">
    <property type="component" value="Linkage Group LG10"/>
</dbReference>
<gene>
    <name evidence="1" type="ORF">DEO72_LG10g2139</name>
</gene>
<protein>
    <submittedName>
        <fullName evidence="1">Uncharacterized protein</fullName>
    </submittedName>
</protein>
<dbReference type="AlphaFoldDB" id="A0A4D6NAZ9"/>